<keyword evidence="5 8" id="KW-0378">Hydrolase</keyword>
<keyword evidence="2 8" id="KW-0645">Protease</keyword>
<dbReference type="EC" id="3.4.24.-" evidence="8"/>
<evidence type="ECO:0000259" key="10">
    <source>
        <dbReference type="Pfam" id="PF01447"/>
    </source>
</evidence>
<keyword evidence="7 8" id="KW-0482">Metalloprotease</keyword>
<evidence type="ECO:0000259" key="11">
    <source>
        <dbReference type="Pfam" id="PF02868"/>
    </source>
</evidence>
<feature type="compositionally biased region" description="Polar residues" evidence="9">
    <location>
        <begin position="112"/>
        <end position="122"/>
    </location>
</feature>
<comment type="cofactor">
    <cofactor evidence="8">
        <name>Zn(2+)</name>
        <dbReference type="ChEBI" id="CHEBI:29105"/>
    </cofactor>
</comment>
<keyword evidence="4" id="KW-0732">Signal</keyword>
<dbReference type="CDD" id="cd09597">
    <property type="entry name" value="M4_TLP"/>
    <property type="match status" value="1"/>
</dbReference>
<dbReference type="PANTHER" id="PTHR33794">
    <property type="entry name" value="BACILLOLYSIN"/>
    <property type="match status" value="1"/>
</dbReference>
<evidence type="ECO:0000256" key="6">
    <source>
        <dbReference type="ARBA" id="ARBA00022833"/>
    </source>
</evidence>
<dbReference type="InterPro" id="IPR027268">
    <property type="entry name" value="Peptidase_M4/M1_CTD_sf"/>
</dbReference>
<evidence type="ECO:0000313" key="14">
    <source>
        <dbReference type="Proteomes" id="UP001526201"/>
    </source>
</evidence>
<sequence>MTAQHRRPADPHVMWFRAAAVAVGLGAAVAVGQGVASASTGDSSDAGHTASAGAKPAGAAKSSARSSHLSSDSGVGSTKKSPAPAAPTQAVVESLLSGVRSSHASGSRVPAAQTTVSGQGSSRAGAVDTDQVAALSAQPDVSVSQNKDGSVRVITGTFTSTKVTSASEAAALLNSLAPILGAASGFATPDSITVQHAGTTDAGDVAETFYRFHDSISGVPVLGSEVIVVADQNGTVTAVFNNLDARTDDVDLTTNATSAQAAAAAISAYAGTSTSDPIGRAISTALAVPSVKPQLVVYALDANSAPQLAWKVVVDPSQTASALGVTATDTGSTYYVAANGAAAGTVVVAKSNAQAFATVPGSTTATDELGNSRTVNISSLNLLIFTLNSLQDVPRTISTFETAYWFFIGMPALPGNQSFQGIFGWDPSAISAQANVAETYDYYDNVLGLTSFNGNGAPVEVSVRYNPYGPLFGALQPYNNAYWDPDAQQFVFGDGSELGSALDIVAHEYTHGVVSYAVGNGDSPLSGGEPGALNEAYADIMGSLIEGKTGPDRWLMGEDSDFPGGPLRNLADPTSIAGYKANYADRYTGTSDNGGEHYNSTIFSHAAYLMMTDPATADISEATWAKVYYHSLYRLSPGADFSDGRAAVLDTAAQYGFTPAQLQAVTNAYNTVGIV</sequence>
<evidence type="ECO:0000256" key="3">
    <source>
        <dbReference type="ARBA" id="ARBA00022723"/>
    </source>
</evidence>
<feature type="region of interest" description="Disordered" evidence="9">
    <location>
        <begin position="37"/>
        <end position="89"/>
    </location>
</feature>
<dbReference type="Gene3D" id="1.10.390.10">
    <property type="entry name" value="Neutral Protease Domain 2"/>
    <property type="match status" value="1"/>
</dbReference>
<keyword evidence="8" id="KW-0964">Secreted</keyword>
<feature type="compositionally biased region" description="Low complexity" evidence="9">
    <location>
        <begin position="37"/>
        <end position="77"/>
    </location>
</feature>
<reference evidence="13 14" key="1">
    <citation type="journal article" date="2022" name="BMC Genomics">
        <title>Comparative genome analysis of mycobacteria focusing on tRNA and non-coding RNA.</title>
        <authorList>
            <person name="Behra P.R.K."/>
            <person name="Pettersson B.M.F."/>
            <person name="Ramesh M."/>
            <person name="Das S."/>
            <person name="Dasgupta S."/>
            <person name="Kirsebom L.A."/>
        </authorList>
    </citation>
    <scope>NUCLEOTIDE SEQUENCE [LARGE SCALE GENOMIC DNA]</scope>
    <source>
        <strain evidence="13 14">DSM 44078</strain>
    </source>
</reference>
<feature type="domain" description="Peptidase M4 C-terminal" evidence="11">
    <location>
        <begin position="528"/>
        <end position="674"/>
    </location>
</feature>
<dbReference type="SUPFAM" id="SSF55486">
    <property type="entry name" value="Metalloproteases ('zincins'), catalytic domain"/>
    <property type="match status" value="1"/>
</dbReference>
<dbReference type="Pfam" id="PF07504">
    <property type="entry name" value="FTP"/>
    <property type="match status" value="1"/>
</dbReference>
<comment type="similarity">
    <text evidence="1 8">Belongs to the peptidase M4 family.</text>
</comment>
<dbReference type="InterPro" id="IPR011096">
    <property type="entry name" value="FTP_domain"/>
</dbReference>
<evidence type="ECO:0000256" key="4">
    <source>
        <dbReference type="ARBA" id="ARBA00022729"/>
    </source>
</evidence>
<dbReference type="InterPro" id="IPR023612">
    <property type="entry name" value="Peptidase_M4"/>
</dbReference>
<feature type="region of interest" description="Disordered" evidence="9">
    <location>
        <begin position="102"/>
        <end position="125"/>
    </location>
</feature>
<organism evidence="13 14">
    <name type="scientific">Mycolicibacterium komossense</name>
    <dbReference type="NCBI Taxonomy" id="1779"/>
    <lineage>
        <taxon>Bacteria</taxon>
        <taxon>Bacillati</taxon>
        <taxon>Actinomycetota</taxon>
        <taxon>Actinomycetes</taxon>
        <taxon>Mycobacteriales</taxon>
        <taxon>Mycobacteriaceae</taxon>
        <taxon>Mycolicibacterium</taxon>
    </lineage>
</organism>
<dbReference type="Pfam" id="PF02868">
    <property type="entry name" value="Peptidase_M4_C"/>
    <property type="match status" value="1"/>
</dbReference>
<accession>A0ABT3C6A9</accession>
<evidence type="ECO:0000259" key="12">
    <source>
        <dbReference type="Pfam" id="PF07504"/>
    </source>
</evidence>
<comment type="caution">
    <text evidence="13">The sequence shown here is derived from an EMBL/GenBank/DDBJ whole genome shotgun (WGS) entry which is preliminary data.</text>
</comment>
<dbReference type="EMBL" id="JACKTY010000012">
    <property type="protein sequence ID" value="MCV7224990.1"/>
    <property type="molecule type" value="Genomic_DNA"/>
</dbReference>
<dbReference type="Gene3D" id="3.10.170.10">
    <property type="match status" value="1"/>
</dbReference>
<dbReference type="Proteomes" id="UP001526201">
    <property type="component" value="Unassembled WGS sequence"/>
</dbReference>
<gene>
    <name evidence="13" type="ORF">H7J73_02905</name>
</gene>
<keyword evidence="6 8" id="KW-0862">Zinc</keyword>
<name>A0ABT3C6A9_9MYCO</name>
<dbReference type="PANTHER" id="PTHR33794:SF1">
    <property type="entry name" value="BACILLOLYSIN"/>
    <property type="match status" value="1"/>
</dbReference>
<feature type="domain" description="Peptidase M4" evidence="10">
    <location>
        <begin position="426"/>
        <end position="514"/>
    </location>
</feature>
<protein>
    <recommendedName>
        <fullName evidence="8">Neutral metalloproteinase</fullName>
        <ecNumber evidence="8">3.4.24.-</ecNumber>
    </recommendedName>
</protein>
<evidence type="ECO:0000256" key="8">
    <source>
        <dbReference type="RuleBase" id="RU366073"/>
    </source>
</evidence>
<evidence type="ECO:0000256" key="7">
    <source>
        <dbReference type="ARBA" id="ARBA00023049"/>
    </source>
</evidence>
<comment type="function">
    <text evidence="8">Extracellular zinc metalloprotease.</text>
</comment>
<dbReference type="InterPro" id="IPR050728">
    <property type="entry name" value="Zinc_Metalloprotease_M4"/>
</dbReference>
<dbReference type="InterPro" id="IPR013856">
    <property type="entry name" value="Peptidase_M4_domain"/>
</dbReference>
<evidence type="ECO:0000256" key="2">
    <source>
        <dbReference type="ARBA" id="ARBA00022670"/>
    </source>
</evidence>
<proteinExistence type="inferred from homology"/>
<feature type="domain" description="FTP" evidence="12">
    <location>
        <begin position="208"/>
        <end position="243"/>
    </location>
</feature>
<evidence type="ECO:0000256" key="5">
    <source>
        <dbReference type="ARBA" id="ARBA00022801"/>
    </source>
</evidence>
<dbReference type="Pfam" id="PF01447">
    <property type="entry name" value="Peptidase_M4"/>
    <property type="match status" value="1"/>
</dbReference>
<evidence type="ECO:0000256" key="9">
    <source>
        <dbReference type="SAM" id="MobiDB-lite"/>
    </source>
</evidence>
<dbReference type="RefSeq" id="WP_264065739.1">
    <property type="nucleotide sequence ID" value="NZ_JACKTY010000012.1"/>
</dbReference>
<dbReference type="PRINTS" id="PR00730">
    <property type="entry name" value="THERMOLYSIN"/>
</dbReference>
<comment type="subcellular location">
    <subcellularLocation>
        <location evidence="8">Secreted</location>
    </subcellularLocation>
</comment>
<keyword evidence="14" id="KW-1185">Reference proteome</keyword>
<keyword evidence="3" id="KW-0479">Metal-binding</keyword>
<evidence type="ECO:0000256" key="1">
    <source>
        <dbReference type="ARBA" id="ARBA00009388"/>
    </source>
</evidence>
<evidence type="ECO:0000313" key="13">
    <source>
        <dbReference type="EMBL" id="MCV7224990.1"/>
    </source>
</evidence>
<dbReference type="InterPro" id="IPR001570">
    <property type="entry name" value="Peptidase_M4_C_domain"/>
</dbReference>